<dbReference type="AlphaFoldDB" id="A0A9P4MKF3"/>
<protein>
    <recommendedName>
        <fullName evidence="3">F-box domain-containing protein</fullName>
    </recommendedName>
</protein>
<evidence type="ECO:0000313" key="1">
    <source>
        <dbReference type="EMBL" id="KAF2150746.1"/>
    </source>
</evidence>
<dbReference type="Proteomes" id="UP000799439">
    <property type="component" value="Unassembled WGS sequence"/>
</dbReference>
<name>A0A9P4MKF3_9PEZI</name>
<gene>
    <name evidence="1" type="ORF">K461DRAFT_280758</name>
</gene>
<evidence type="ECO:0008006" key="3">
    <source>
        <dbReference type="Google" id="ProtNLM"/>
    </source>
</evidence>
<evidence type="ECO:0000313" key="2">
    <source>
        <dbReference type="Proteomes" id="UP000799439"/>
    </source>
</evidence>
<sequence>MDSANPSLPQLERLADEVLVSTIGRLGPQDLRRIRLTSKRLDTITVQFLFSSLTLRTSPAFFTRFERAAFCEPIAAFVREIRSCHHLEPYASDNSSEEAETPRYLWVRLLHKIQSRDLLEGPGGSL</sequence>
<comment type="caution">
    <text evidence="1">The sequence shown here is derived from an EMBL/GenBank/DDBJ whole genome shotgun (WGS) entry which is preliminary data.</text>
</comment>
<proteinExistence type="predicted"/>
<keyword evidence="2" id="KW-1185">Reference proteome</keyword>
<organism evidence="1 2">
    <name type="scientific">Myriangium duriaei CBS 260.36</name>
    <dbReference type="NCBI Taxonomy" id="1168546"/>
    <lineage>
        <taxon>Eukaryota</taxon>
        <taxon>Fungi</taxon>
        <taxon>Dikarya</taxon>
        <taxon>Ascomycota</taxon>
        <taxon>Pezizomycotina</taxon>
        <taxon>Dothideomycetes</taxon>
        <taxon>Dothideomycetidae</taxon>
        <taxon>Myriangiales</taxon>
        <taxon>Myriangiaceae</taxon>
        <taxon>Myriangium</taxon>
    </lineage>
</organism>
<dbReference type="EMBL" id="ML996089">
    <property type="protein sequence ID" value="KAF2150746.1"/>
    <property type="molecule type" value="Genomic_DNA"/>
</dbReference>
<accession>A0A9P4MKF3</accession>
<reference evidence="1" key="1">
    <citation type="journal article" date="2020" name="Stud. Mycol.">
        <title>101 Dothideomycetes genomes: a test case for predicting lifestyles and emergence of pathogens.</title>
        <authorList>
            <person name="Haridas S."/>
            <person name="Albert R."/>
            <person name="Binder M."/>
            <person name="Bloem J."/>
            <person name="Labutti K."/>
            <person name="Salamov A."/>
            <person name="Andreopoulos B."/>
            <person name="Baker S."/>
            <person name="Barry K."/>
            <person name="Bills G."/>
            <person name="Bluhm B."/>
            <person name="Cannon C."/>
            <person name="Castanera R."/>
            <person name="Culley D."/>
            <person name="Daum C."/>
            <person name="Ezra D."/>
            <person name="Gonzalez J."/>
            <person name="Henrissat B."/>
            <person name="Kuo A."/>
            <person name="Liang C."/>
            <person name="Lipzen A."/>
            <person name="Lutzoni F."/>
            <person name="Magnuson J."/>
            <person name="Mondo S."/>
            <person name="Nolan M."/>
            <person name="Ohm R."/>
            <person name="Pangilinan J."/>
            <person name="Park H.-J."/>
            <person name="Ramirez L."/>
            <person name="Alfaro M."/>
            <person name="Sun H."/>
            <person name="Tritt A."/>
            <person name="Yoshinaga Y."/>
            <person name="Zwiers L.-H."/>
            <person name="Turgeon B."/>
            <person name="Goodwin S."/>
            <person name="Spatafora J."/>
            <person name="Crous P."/>
            <person name="Grigoriev I."/>
        </authorList>
    </citation>
    <scope>NUCLEOTIDE SEQUENCE</scope>
    <source>
        <strain evidence="1">CBS 260.36</strain>
    </source>
</reference>